<organism evidence="1">
    <name type="scientific">marine sediment metagenome</name>
    <dbReference type="NCBI Taxonomy" id="412755"/>
    <lineage>
        <taxon>unclassified sequences</taxon>
        <taxon>metagenomes</taxon>
        <taxon>ecological metagenomes</taxon>
    </lineage>
</organism>
<accession>X0S7X3</accession>
<gene>
    <name evidence="1" type="ORF">S01H1_08525</name>
</gene>
<sequence>MRIREVTKEEFNETPDSIAYFVTPNTEIAKENRRLQRLQNR</sequence>
<dbReference type="AlphaFoldDB" id="X0S7X3"/>
<reference evidence="1" key="1">
    <citation type="journal article" date="2014" name="Front. Microbiol.">
        <title>High frequency of phylogenetically diverse reductive dehalogenase-homologous genes in deep subseafloor sedimentary metagenomes.</title>
        <authorList>
            <person name="Kawai M."/>
            <person name="Futagami T."/>
            <person name="Toyoda A."/>
            <person name="Takaki Y."/>
            <person name="Nishi S."/>
            <person name="Hori S."/>
            <person name="Arai W."/>
            <person name="Tsubouchi T."/>
            <person name="Morono Y."/>
            <person name="Uchiyama I."/>
            <person name="Ito T."/>
            <person name="Fujiyama A."/>
            <person name="Inagaki F."/>
            <person name="Takami H."/>
        </authorList>
    </citation>
    <scope>NUCLEOTIDE SEQUENCE</scope>
    <source>
        <strain evidence="1">Expedition CK06-06</strain>
    </source>
</reference>
<name>X0S7X3_9ZZZZ</name>
<proteinExistence type="predicted"/>
<evidence type="ECO:0000313" key="1">
    <source>
        <dbReference type="EMBL" id="GAF77109.1"/>
    </source>
</evidence>
<protein>
    <submittedName>
        <fullName evidence="1">Uncharacterized protein</fullName>
    </submittedName>
</protein>
<dbReference type="EMBL" id="BARS01004368">
    <property type="protein sequence ID" value="GAF77109.1"/>
    <property type="molecule type" value="Genomic_DNA"/>
</dbReference>
<comment type="caution">
    <text evidence="1">The sequence shown here is derived from an EMBL/GenBank/DDBJ whole genome shotgun (WGS) entry which is preliminary data.</text>
</comment>